<dbReference type="InterPro" id="IPR011008">
    <property type="entry name" value="Dimeric_a/b-barrel"/>
</dbReference>
<comment type="caution">
    <text evidence="1">The sequence shown here is derived from an EMBL/GenBank/DDBJ whole genome shotgun (WGS) entry which is preliminary data.</text>
</comment>
<evidence type="ECO:0000313" key="2">
    <source>
        <dbReference type="Proteomes" id="UP000551848"/>
    </source>
</evidence>
<dbReference type="SUPFAM" id="SSF54909">
    <property type="entry name" value="Dimeric alpha+beta barrel"/>
    <property type="match status" value="1"/>
</dbReference>
<accession>A0A838Y196</accession>
<reference evidence="1 2" key="1">
    <citation type="submission" date="2020-06" db="EMBL/GenBank/DDBJ databases">
        <title>Dysbiosis in marine aquaculture revealed through microbiome analysis: reverse ecology for environmental sustainability.</title>
        <authorList>
            <person name="Haro-Moreno J.M."/>
            <person name="Coutinho F.H."/>
            <person name="Zaragoza-Solas A."/>
            <person name="Picazo A."/>
            <person name="Almagro-Moreno S."/>
            <person name="Lopez-Perez M."/>
        </authorList>
    </citation>
    <scope>NUCLEOTIDE SEQUENCE [LARGE SCALE GENOMIC DNA]</scope>
    <source>
        <strain evidence="1">MCMED-G41</strain>
    </source>
</reference>
<sequence>MNIVKFHVKPEFREDFLKTFEEANLNDGQISAKLVQIDDNKFCSMGLWDSKDSMDKAMPDMIGFLDTIRHMLEEISEELGVTDPASGPLIMEH</sequence>
<gene>
    <name evidence="1" type="ORF">H2072_02425</name>
</gene>
<evidence type="ECO:0000313" key="1">
    <source>
        <dbReference type="EMBL" id="MBA4692585.1"/>
    </source>
</evidence>
<protein>
    <submittedName>
        <fullName evidence="1">DUF718 domain-containing protein</fullName>
    </submittedName>
</protein>
<proteinExistence type="predicted"/>
<dbReference type="EMBL" id="JACETL010000021">
    <property type="protein sequence ID" value="MBA4692585.1"/>
    <property type="molecule type" value="Genomic_DNA"/>
</dbReference>
<dbReference type="AlphaFoldDB" id="A0A838Y196"/>
<dbReference type="Gene3D" id="3.30.70.100">
    <property type="match status" value="1"/>
</dbReference>
<organism evidence="1 2">
    <name type="scientific">SAR86 cluster bacterium</name>
    <dbReference type="NCBI Taxonomy" id="2030880"/>
    <lineage>
        <taxon>Bacteria</taxon>
        <taxon>Pseudomonadati</taxon>
        <taxon>Pseudomonadota</taxon>
        <taxon>Gammaproteobacteria</taxon>
        <taxon>SAR86 cluster</taxon>
    </lineage>
</organism>
<dbReference type="Proteomes" id="UP000551848">
    <property type="component" value="Unassembled WGS sequence"/>
</dbReference>
<name>A0A838Y196_9GAMM</name>